<keyword evidence="3" id="KW-1185">Reference proteome</keyword>
<protein>
    <submittedName>
        <fullName evidence="2">Esterase</fullName>
    </submittedName>
</protein>
<proteinExistence type="predicted"/>
<dbReference type="Pfam" id="PF13472">
    <property type="entry name" value="Lipase_GDSL_2"/>
    <property type="match status" value="1"/>
</dbReference>
<sequence length="209" mass="23772">MSDVMYPEVLTIGNGAIKVATVGDSLTYGYGLENRERDAYPSILADKLGHHYQVSNFGLSGRSLQSTSDYPYLQEKNAQLSLESEADIVIIMIGSNDSRGPYWNKERFIKEYGELVDRYLKMPSQPDVYLLVPPYVPTSRFGLNNDIVRTELQEIIPRIAEERGLEWINFYPLTERHLEYYSDGLHLTPLGNQLVADRVYAAIMGESPR</sequence>
<dbReference type="GO" id="GO:0004622">
    <property type="term" value="F:phosphatidylcholine lysophospholipase activity"/>
    <property type="evidence" value="ECO:0007669"/>
    <property type="project" value="TreeGrafter"/>
</dbReference>
<dbReference type="InterPro" id="IPR051532">
    <property type="entry name" value="Ester_Hydrolysis_Enzymes"/>
</dbReference>
<dbReference type="RefSeq" id="WP_075104322.1">
    <property type="nucleotide sequence ID" value="NZ_MSJM01000002.1"/>
</dbReference>
<accession>A0A1Q8E9Y2</accession>
<dbReference type="AlphaFoldDB" id="A0A1Q8E9Y2"/>
<dbReference type="Proteomes" id="UP000186890">
    <property type="component" value="Unassembled WGS sequence"/>
</dbReference>
<feature type="domain" description="SGNH hydrolase-type esterase" evidence="1">
    <location>
        <begin position="22"/>
        <end position="194"/>
    </location>
</feature>
<evidence type="ECO:0000259" key="1">
    <source>
        <dbReference type="Pfam" id="PF13472"/>
    </source>
</evidence>
<comment type="caution">
    <text evidence="2">The sequence shown here is derived from an EMBL/GenBank/DDBJ whole genome shotgun (WGS) entry which is preliminary data.</text>
</comment>
<evidence type="ECO:0000313" key="3">
    <source>
        <dbReference type="Proteomes" id="UP000186890"/>
    </source>
</evidence>
<dbReference type="SUPFAM" id="SSF52266">
    <property type="entry name" value="SGNH hydrolase"/>
    <property type="match status" value="1"/>
</dbReference>
<evidence type="ECO:0000313" key="2">
    <source>
        <dbReference type="EMBL" id="OLF48601.1"/>
    </source>
</evidence>
<dbReference type="OrthoDB" id="9794725at2"/>
<dbReference type="InterPro" id="IPR036514">
    <property type="entry name" value="SGNH_hydro_sf"/>
</dbReference>
<gene>
    <name evidence="2" type="ORF">BU202_03000</name>
</gene>
<name>A0A1Q8E9Y2_9STRE</name>
<dbReference type="Gene3D" id="3.40.50.1110">
    <property type="entry name" value="SGNH hydrolase"/>
    <property type="match status" value="1"/>
</dbReference>
<dbReference type="EMBL" id="MSJM01000002">
    <property type="protein sequence ID" value="OLF48601.1"/>
    <property type="molecule type" value="Genomic_DNA"/>
</dbReference>
<organism evidence="2 3">
    <name type="scientific">Streptococcus cuniculi</name>
    <dbReference type="NCBI Taxonomy" id="1432788"/>
    <lineage>
        <taxon>Bacteria</taxon>
        <taxon>Bacillati</taxon>
        <taxon>Bacillota</taxon>
        <taxon>Bacilli</taxon>
        <taxon>Lactobacillales</taxon>
        <taxon>Streptococcaceae</taxon>
        <taxon>Streptococcus</taxon>
    </lineage>
</organism>
<reference evidence="3" key="1">
    <citation type="submission" date="2016-12" db="EMBL/GenBank/DDBJ databases">
        <authorList>
            <person name="Gulvik C.A."/>
        </authorList>
    </citation>
    <scope>NUCLEOTIDE SEQUENCE [LARGE SCALE GENOMIC DNA]</scope>
    <source>
        <strain evidence="3">NED12-00049-6B</strain>
    </source>
</reference>
<dbReference type="PANTHER" id="PTHR30383:SF5">
    <property type="entry name" value="SGNH HYDROLASE-TYPE ESTERASE DOMAIN-CONTAINING PROTEIN"/>
    <property type="match status" value="1"/>
</dbReference>
<dbReference type="InterPro" id="IPR013830">
    <property type="entry name" value="SGNH_hydro"/>
</dbReference>
<dbReference type="PANTHER" id="PTHR30383">
    <property type="entry name" value="THIOESTERASE 1/PROTEASE 1/LYSOPHOSPHOLIPASE L1"/>
    <property type="match status" value="1"/>
</dbReference>